<name>A0ACC2B5T8_DIPCM</name>
<organism evidence="1 2">
    <name type="scientific">Diphasiastrum complanatum</name>
    <name type="common">Issler's clubmoss</name>
    <name type="synonym">Lycopodium complanatum</name>
    <dbReference type="NCBI Taxonomy" id="34168"/>
    <lineage>
        <taxon>Eukaryota</taxon>
        <taxon>Viridiplantae</taxon>
        <taxon>Streptophyta</taxon>
        <taxon>Embryophyta</taxon>
        <taxon>Tracheophyta</taxon>
        <taxon>Lycopodiopsida</taxon>
        <taxon>Lycopodiales</taxon>
        <taxon>Lycopodiaceae</taxon>
        <taxon>Lycopodioideae</taxon>
        <taxon>Diphasiastrum</taxon>
    </lineage>
</organism>
<comment type="caution">
    <text evidence="1">The sequence shown here is derived from an EMBL/GenBank/DDBJ whole genome shotgun (WGS) entry which is preliminary data.</text>
</comment>
<protein>
    <submittedName>
        <fullName evidence="1">Uncharacterized protein</fullName>
    </submittedName>
</protein>
<keyword evidence="2" id="KW-1185">Reference proteome</keyword>
<evidence type="ECO:0000313" key="1">
    <source>
        <dbReference type="EMBL" id="KAJ7525149.1"/>
    </source>
</evidence>
<sequence length="125" mass="14798">MIHMLSNENRNKKNKIENVYKFITYQNVDNKLYINLSFEFEKMCLLYSVDFVQELIAFEKSNESRSLLPSMGIHIMAYTKSILFFFQSLIRLSLLKRLSEAAELVHCTSVMHINVYNPLHFSCNY</sequence>
<proteinExistence type="predicted"/>
<gene>
    <name evidence="1" type="ORF">O6H91_17G038700</name>
</gene>
<accession>A0ACC2B5T8</accession>
<dbReference type="Proteomes" id="UP001162992">
    <property type="component" value="Chromosome 17"/>
</dbReference>
<dbReference type="EMBL" id="CM055108">
    <property type="protein sequence ID" value="KAJ7525149.1"/>
    <property type="molecule type" value="Genomic_DNA"/>
</dbReference>
<reference evidence="2" key="1">
    <citation type="journal article" date="2024" name="Proc. Natl. Acad. Sci. U.S.A.">
        <title>Extraordinary preservation of gene collinearity over three hundred million years revealed in homosporous lycophytes.</title>
        <authorList>
            <person name="Li C."/>
            <person name="Wickell D."/>
            <person name="Kuo L.Y."/>
            <person name="Chen X."/>
            <person name="Nie B."/>
            <person name="Liao X."/>
            <person name="Peng D."/>
            <person name="Ji J."/>
            <person name="Jenkins J."/>
            <person name="Williams M."/>
            <person name="Shu S."/>
            <person name="Plott C."/>
            <person name="Barry K."/>
            <person name="Rajasekar S."/>
            <person name="Grimwood J."/>
            <person name="Han X."/>
            <person name="Sun S."/>
            <person name="Hou Z."/>
            <person name="He W."/>
            <person name="Dai G."/>
            <person name="Sun C."/>
            <person name="Schmutz J."/>
            <person name="Leebens-Mack J.H."/>
            <person name="Li F.W."/>
            <person name="Wang L."/>
        </authorList>
    </citation>
    <scope>NUCLEOTIDE SEQUENCE [LARGE SCALE GENOMIC DNA]</scope>
    <source>
        <strain evidence="2">cv. PW_Plant_1</strain>
    </source>
</reference>
<evidence type="ECO:0000313" key="2">
    <source>
        <dbReference type="Proteomes" id="UP001162992"/>
    </source>
</evidence>